<organism evidence="2 3">
    <name type="scientific">Salinimicrobium marinum</name>
    <dbReference type="NCBI Taxonomy" id="680283"/>
    <lineage>
        <taxon>Bacteria</taxon>
        <taxon>Pseudomonadati</taxon>
        <taxon>Bacteroidota</taxon>
        <taxon>Flavobacteriia</taxon>
        <taxon>Flavobacteriales</taxon>
        <taxon>Flavobacteriaceae</taxon>
        <taxon>Salinimicrobium</taxon>
    </lineage>
</organism>
<comment type="caution">
    <text evidence="2">The sequence shown here is derived from an EMBL/GenBank/DDBJ whole genome shotgun (WGS) entry which is preliminary data.</text>
</comment>
<dbReference type="Gene3D" id="3.90.550.10">
    <property type="entry name" value="Spore Coat Polysaccharide Biosynthesis Protein SpsA, Chain A"/>
    <property type="match status" value="1"/>
</dbReference>
<dbReference type="GO" id="GO:0016758">
    <property type="term" value="F:hexosyltransferase activity"/>
    <property type="evidence" value="ECO:0007669"/>
    <property type="project" value="UniProtKB-ARBA"/>
</dbReference>
<dbReference type="InterPro" id="IPR029044">
    <property type="entry name" value="Nucleotide-diphossugar_trans"/>
</dbReference>
<dbReference type="AlphaFoldDB" id="A0A918SLS6"/>
<keyword evidence="3" id="KW-1185">Reference proteome</keyword>
<reference evidence="2" key="2">
    <citation type="submission" date="2020-09" db="EMBL/GenBank/DDBJ databases">
        <authorList>
            <person name="Sun Q."/>
            <person name="Kim S."/>
        </authorList>
    </citation>
    <scope>NUCLEOTIDE SEQUENCE</scope>
    <source>
        <strain evidence="2">KCTC 12719</strain>
    </source>
</reference>
<reference evidence="2" key="1">
    <citation type="journal article" date="2014" name="Int. J. Syst. Evol. Microbiol.">
        <title>Complete genome sequence of Corynebacterium casei LMG S-19264T (=DSM 44701T), isolated from a smear-ripened cheese.</title>
        <authorList>
            <consortium name="US DOE Joint Genome Institute (JGI-PGF)"/>
            <person name="Walter F."/>
            <person name="Albersmeier A."/>
            <person name="Kalinowski J."/>
            <person name="Ruckert C."/>
        </authorList>
    </citation>
    <scope>NUCLEOTIDE SEQUENCE</scope>
    <source>
        <strain evidence="2">KCTC 12719</strain>
    </source>
</reference>
<proteinExistence type="predicted"/>
<evidence type="ECO:0000259" key="1">
    <source>
        <dbReference type="Pfam" id="PF00535"/>
    </source>
</evidence>
<keyword evidence="2" id="KW-0808">Transferase</keyword>
<feature type="domain" description="Glycosyltransferase 2-like" evidence="1">
    <location>
        <begin position="6"/>
        <end position="135"/>
    </location>
</feature>
<protein>
    <submittedName>
        <fullName evidence="2">Glycosyl transferase</fullName>
    </submittedName>
</protein>
<evidence type="ECO:0000313" key="3">
    <source>
        <dbReference type="Proteomes" id="UP000610456"/>
    </source>
</evidence>
<evidence type="ECO:0000313" key="2">
    <source>
        <dbReference type="EMBL" id="GHA49338.1"/>
    </source>
</evidence>
<dbReference type="Proteomes" id="UP000610456">
    <property type="component" value="Unassembled WGS sequence"/>
</dbReference>
<dbReference type="InterPro" id="IPR001173">
    <property type="entry name" value="Glyco_trans_2-like"/>
</dbReference>
<dbReference type="EMBL" id="BMXB01000021">
    <property type="protein sequence ID" value="GHA49338.1"/>
    <property type="molecule type" value="Genomic_DNA"/>
</dbReference>
<dbReference type="CDD" id="cd00761">
    <property type="entry name" value="Glyco_tranf_GTA_type"/>
    <property type="match status" value="1"/>
</dbReference>
<sequence>MGLLVSIIIPTYNRAHLISGTLDSVMAQSYQNWECIVVDDGSTDTTKELLERYCKRDKRFRYLLRPKNRPKGANACRNYGLEMSKGAYVNWFDSDDIMLKSKLQYQVEALENNISYFFCLCQTEVIDTISGRSKGLRAAQIFSDSAFNDYIRREIFWLTGAPLWKREFIDKNHLRFDEKLQQSQDYDFHISILAICDSYIPLEAVLVQLQLHDGNMSNSIIDSSQKFLSNIEVRVRTLHKYTAQLDEETKAFLFNDIFSFFKLSISTQNLSTRLKSWFMVVRSLKYFNIPVQSKLKESSKWLFGAISSKRYYLTSLILLPND</sequence>
<accession>A0A918SLS6</accession>
<dbReference type="RefSeq" id="WP_189606075.1">
    <property type="nucleotide sequence ID" value="NZ_BMXB01000021.1"/>
</dbReference>
<dbReference type="Pfam" id="PF00535">
    <property type="entry name" value="Glycos_transf_2"/>
    <property type="match status" value="1"/>
</dbReference>
<dbReference type="PANTHER" id="PTHR22916:SF3">
    <property type="entry name" value="UDP-GLCNAC:BETAGAL BETA-1,3-N-ACETYLGLUCOSAMINYLTRANSFERASE-LIKE PROTEIN 1"/>
    <property type="match status" value="1"/>
</dbReference>
<gene>
    <name evidence="2" type="ORF">GCM10007103_32690</name>
</gene>
<dbReference type="PANTHER" id="PTHR22916">
    <property type="entry name" value="GLYCOSYLTRANSFERASE"/>
    <property type="match status" value="1"/>
</dbReference>
<name>A0A918SLS6_9FLAO</name>
<dbReference type="SUPFAM" id="SSF53448">
    <property type="entry name" value="Nucleotide-diphospho-sugar transferases"/>
    <property type="match status" value="1"/>
</dbReference>